<reference evidence="1" key="1">
    <citation type="submission" date="2010-07" db="EMBL/GenBank/DDBJ databases">
        <title>Complete sequence of Clostridium saccharolyticum WM1.</title>
        <authorList>
            <consortium name="US DOE Joint Genome Institute"/>
            <person name="Lucas S."/>
            <person name="Copeland A."/>
            <person name="Lapidus A."/>
            <person name="Cheng J.-F."/>
            <person name="Bruce D."/>
            <person name="Goodwin L."/>
            <person name="Pitluck S."/>
            <person name="Chertkov O."/>
            <person name="Detter J.C."/>
            <person name="Han C."/>
            <person name="Tapia R."/>
            <person name="Land M."/>
            <person name="Hauser L."/>
            <person name="Chang Y.-J."/>
            <person name="Jeffries C."/>
            <person name="Kyrpides N."/>
            <person name="Ivanova N."/>
            <person name="Mikhailova N."/>
            <person name="Mouttaki H."/>
            <person name="Lin L."/>
            <person name="Zhou J."/>
            <person name="Hemme C.L."/>
            <person name="Woyke T."/>
        </authorList>
    </citation>
    <scope>NUCLEOTIDE SEQUENCE [LARGE SCALE GENOMIC DNA]</scope>
    <source>
        <strain evidence="1">WM1</strain>
    </source>
</reference>
<sequence>MERLTEAYGPDHFRVCGNQTVYNRNPGKRSRISYALAKLFYLEHEEKKAGMTNAEKIRSMTDRELAELIVSGEWSAICPMCKYNHTGQCKFDEDGNEVGDGETCMMGALEWLTGPAGHKTKV</sequence>
<proteinExistence type="predicted"/>
<dbReference type="PaxDb" id="610130-Closa_1373"/>
<keyword evidence="2" id="KW-1185">Reference proteome</keyword>
<name>D9R900_LACSW</name>
<protein>
    <submittedName>
        <fullName evidence="1">Uncharacterized protein</fullName>
    </submittedName>
</protein>
<evidence type="ECO:0000313" key="2">
    <source>
        <dbReference type="Proteomes" id="UP000001662"/>
    </source>
</evidence>
<dbReference type="Proteomes" id="UP000001662">
    <property type="component" value="Chromosome"/>
</dbReference>
<organism evidence="1 2">
    <name type="scientific">Lacrimispora saccharolytica (strain ATCC 35040 / DSM 2544 / NRCC 2533 / WM1)</name>
    <name type="common">Clostridium saccharolyticum</name>
    <dbReference type="NCBI Taxonomy" id="610130"/>
    <lineage>
        <taxon>Bacteria</taxon>
        <taxon>Bacillati</taxon>
        <taxon>Bacillota</taxon>
        <taxon>Clostridia</taxon>
        <taxon>Lachnospirales</taxon>
        <taxon>Lachnospiraceae</taxon>
        <taxon>Lacrimispora</taxon>
    </lineage>
</organism>
<dbReference type="EMBL" id="CP002109">
    <property type="protein sequence ID" value="ADL03975.1"/>
    <property type="molecule type" value="Genomic_DNA"/>
</dbReference>
<gene>
    <name evidence="1" type="ordered locus">Closa_1373</name>
</gene>
<dbReference type="AlphaFoldDB" id="D9R900"/>
<evidence type="ECO:0000313" key="1">
    <source>
        <dbReference type="EMBL" id="ADL03975.1"/>
    </source>
</evidence>
<dbReference type="RefSeq" id="WP_013272070.1">
    <property type="nucleotide sequence ID" value="NC_014376.1"/>
</dbReference>
<dbReference type="STRING" id="610130.Closa_1373"/>
<dbReference type="HOGENOM" id="CLU_2022760_0_0_9"/>
<accession>D9R900</accession>
<dbReference type="KEGG" id="csh:Closa_1373"/>